<keyword evidence="2" id="KW-1185">Reference proteome</keyword>
<evidence type="ECO:0008006" key="3">
    <source>
        <dbReference type="Google" id="ProtNLM"/>
    </source>
</evidence>
<proteinExistence type="predicted"/>
<reference evidence="1 2" key="1">
    <citation type="journal article" date="2019" name="Int. J. Syst. Evol. Microbiol.">
        <title>The Global Catalogue of Microorganisms (GCM) 10K type strain sequencing project: providing services to taxonomists for standard genome sequencing and annotation.</title>
        <authorList>
            <consortium name="The Broad Institute Genomics Platform"/>
            <consortium name="The Broad Institute Genome Sequencing Center for Infectious Disease"/>
            <person name="Wu L."/>
            <person name="Ma J."/>
        </authorList>
    </citation>
    <scope>NUCLEOTIDE SEQUENCE [LARGE SCALE GENOMIC DNA]</scope>
    <source>
        <strain evidence="1 2">JCM 16082</strain>
    </source>
</reference>
<evidence type="ECO:0000313" key="2">
    <source>
        <dbReference type="Proteomes" id="UP001500507"/>
    </source>
</evidence>
<gene>
    <name evidence="1" type="ORF">GCM10009117_02070</name>
</gene>
<comment type="caution">
    <text evidence="1">The sequence shown here is derived from an EMBL/GenBank/DDBJ whole genome shotgun (WGS) entry which is preliminary data.</text>
</comment>
<name>A0ABN1MD91_9FLAO</name>
<evidence type="ECO:0000313" key="1">
    <source>
        <dbReference type="EMBL" id="GAA0871062.1"/>
    </source>
</evidence>
<organism evidence="1 2">
    <name type="scientific">Gangjinia marincola</name>
    <dbReference type="NCBI Taxonomy" id="578463"/>
    <lineage>
        <taxon>Bacteria</taxon>
        <taxon>Pseudomonadati</taxon>
        <taxon>Bacteroidota</taxon>
        <taxon>Flavobacteriia</taxon>
        <taxon>Flavobacteriales</taxon>
        <taxon>Flavobacteriaceae</taxon>
        <taxon>Gangjinia</taxon>
    </lineage>
</organism>
<dbReference type="EMBL" id="BAAAFG010000001">
    <property type="protein sequence ID" value="GAA0871062.1"/>
    <property type="molecule type" value="Genomic_DNA"/>
</dbReference>
<accession>A0ABN1MD91</accession>
<protein>
    <recommendedName>
        <fullName evidence="3">DNA topoisomerase IV</fullName>
    </recommendedName>
</protein>
<dbReference type="Proteomes" id="UP001500507">
    <property type="component" value="Unassembled WGS sequence"/>
</dbReference>
<sequence length="115" mass="13092">MFVLMSSCYQAERNCEAFKTGTFEFTTYLEGEMQTTVFKRTDSLSIETFKGKSDTASIRWINPCEFILTDLTPKNSAEEKPLHFKILTTSNSQYTFEYALVGATNKQRGTATKVK</sequence>